<proteinExistence type="predicted"/>
<evidence type="ECO:0000313" key="3">
    <source>
        <dbReference type="EMBL" id="QDH49650.1"/>
    </source>
</evidence>
<accession>A0A514A8Q4</accession>
<keyword evidence="4" id="KW-1185">Reference proteome</keyword>
<gene>
    <name evidence="3" type="primary">98</name>
    <name evidence="3" type="ORF">KYLE_102</name>
</gene>
<dbReference type="GeneID" id="55620365"/>
<organism evidence="3 4">
    <name type="scientific">Pantoea phage Kyle</name>
    <dbReference type="NCBI Taxonomy" id="2589665"/>
    <lineage>
        <taxon>Viruses</taxon>
        <taxon>Duplodnaviria</taxon>
        <taxon>Heunggongvirae</taxon>
        <taxon>Uroviricota</taxon>
        <taxon>Caudoviricetes</taxon>
        <taxon>Lindbergviridae</taxon>
        <taxon>Kylevirus</taxon>
        <taxon>Kylevirus kyle</taxon>
    </lineage>
</organism>
<protein>
    <submittedName>
        <fullName evidence="3">Uncharacterized protein</fullName>
    </submittedName>
</protein>
<evidence type="ECO:0000256" key="1">
    <source>
        <dbReference type="SAM" id="Coils"/>
    </source>
</evidence>
<sequence>MNHVFATAEAKKYYEELQDARKEISEALSKGEINWSSYSQFLGHLIKLEREMNHGLPDGAQIVLTAPLDGRLPGEIFTVNHDRHPDTVWVNTANGKGSVLPREHVRLATFADEGYKATSREWIKYSNRPSRKRYFFLLFVTVYLFITCVMMSNLS</sequence>
<keyword evidence="1" id="KW-0175">Coiled coil</keyword>
<dbReference type="EMBL" id="MN038177">
    <property type="protein sequence ID" value="QDH49650.1"/>
    <property type="molecule type" value="Genomic_DNA"/>
</dbReference>
<keyword evidence="2" id="KW-0472">Membrane</keyword>
<dbReference type="RefSeq" id="YP_009849934.1">
    <property type="nucleotide sequence ID" value="NC_048796.1"/>
</dbReference>
<keyword evidence="2" id="KW-1133">Transmembrane helix</keyword>
<feature type="transmembrane region" description="Helical" evidence="2">
    <location>
        <begin position="134"/>
        <end position="154"/>
    </location>
</feature>
<evidence type="ECO:0000313" key="4">
    <source>
        <dbReference type="Proteomes" id="UP000319711"/>
    </source>
</evidence>
<feature type="coiled-coil region" evidence="1">
    <location>
        <begin position="3"/>
        <end position="34"/>
    </location>
</feature>
<name>A0A514A8Q4_9CAUD</name>
<reference evidence="3 4" key="1">
    <citation type="submission" date="2019-06" db="EMBL/GenBank/DDBJ databases">
        <authorList>
            <person name="Fakulujo A."/>
            <person name="Fiaz D."/>
            <person name="Garg S."/>
            <person name="Gordon G."/>
            <person name="Haider Z."/>
            <person name="Hale A."/>
            <person name="Hodges K."/>
            <person name="Jacob L."/>
            <person name="Kandil F."/>
            <person name="Kincaid V."/>
            <person name="Melchor-Guerra M."/>
            <person name="Morrelli A."/>
            <person name="Morris R."/>
            <person name="Nawaz M."/>
            <person name="Nguyen N."/>
            <person name="Omair A."/>
            <person name="Pray J."/>
            <person name="Saleem H."/>
            <person name="Saravane K."/>
            <person name="Sharma A."/>
            <person name="Singh A."/>
            <person name="Walston M."/>
            <person name="Zaman H."/>
            <person name="Puthuveetil N."/>
            <person name="Do L."/>
            <person name="Islam N."/>
            <person name="Johnson A."/>
        </authorList>
    </citation>
    <scope>NUCLEOTIDE SEQUENCE [LARGE SCALE GENOMIC DNA]</scope>
</reference>
<keyword evidence="2" id="KW-0812">Transmembrane</keyword>
<dbReference type="Proteomes" id="UP000319711">
    <property type="component" value="Segment"/>
</dbReference>
<evidence type="ECO:0000256" key="2">
    <source>
        <dbReference type="SAM" id="Phobius"/>
    </source>
</evidence>
<dbReference type="KEGG" id="vg:55620365"/>